<evidence type="ECO:0000259" key="2">
    <source>
        <dbReference type="Pfam" id="PF13439"/>
    </source>
</evidence>
<dbReference type="AlphaFoldDB" id="A0A2S9K2L0"/>
<evidence type="ECO:0000313" key="4">
    <source>
        <dbReference type="Proteomes" id="UP000238589"/>
    </source>
</evidence>
<evidence type="ECO:0000313" key="3">
    <source>
        <dbReference type="EMBL" id="PRD64612.1"/>
    </source>
</evidence>
<dbReference type="GO" id="GO:0009103">
    <property type="term" value="P:lipopolysaccharide biosynthetic process"/>
    <property type="evidence" value="ECO:0007669"/>
    <property type="project" value="TreeGrafter"/>
</dbReference>
<name>A0A2S9K2L0_9BURK</name>
<dbReference type="CDD" id="cd03801">
    <property type="entry name" value="GT4_PimA-like"/>
    <property type="match status" value="1"/>
</dbReference>
<dbReference type="EMBL" id="PVLQ01000061">
    <property type="protein sequence ID" value="PRD64612.1"/>
    <property type="molecule type" value="Genomic_DNA"/>
</dbReference>
<dbReference type="OrthoDB" id="9797829at2"/>
<dbReference type="InterPro" id="IPR028098">
    <property type="entry name" value="Glyco_trans_4-like_N"/>
</dbReference>
<feature type="domain" description="Glycosyltransferase subfamily 4-like N-terminal" evidence="2">
    <location>
        <begin position="13"/>
        <end position="178"/>
    </location>
</feature>
<dbReference type="SUPFAM" id="SSF53756">
    <property type="entry name" value="UDP-Glycosyltransferase/glycogen phosphorylase"/>
    <property type="match status" value="1"/>
</dbReference>
<dbReference type="PANTHER" id="PTHR46401:SF2">
    <property type="entry name" value="GLYCOSYLTRANSFERASE WBBK-RELATED"/>
    <property type="match status" value="1"/>
</dbReference>
<comment type="caution">
    <text evidence="3">The sequence shown here is derived from an EMBL/GenBank/DDBJ whole genome shotgun (WGS) entry which is preliminary data.</text>
</comment>
<keyword evidence="4" id="KW-1185">Reference proteome</keyword>
<dbReference type="GO" id="GO:0016757">
    <property type="term" value="F:glycosyltransferase activity"/>
    <property type="evidence" value="ECO:0007669"/>
    <property type="project" value="TreeGrafter"/>
</dbReference>
<organism evidence="3 4">
    <name type="scientific">Malikia granosa</name>
    <dbReference type="NCBI Taxonomy" id="263067"/>
    <lineage>
        <taxon>Bacteria</taxon>
        <taxon>Pseudomonadati</taxon>
        <taxon>Pseudomonadota</taxon>
        <taxon>Betaproteobacteria</taxon>
        <taxon>Burkholderiales</taxon>
        <taxon>Comamonadaceae</taxon>
        <taxon>Malikia</taxon>
    </lineage>
</organism>
<gene>
    <name evidence="3" type="ORF">C6P64_13615</name>
</gene>
<sequence length="367" mass="40789">MRITFLLPNDSLNGGTRVVATYARLLQARGHQVLVVCNVLPKPGIREIFRLLRRRSWSILRQRYFPLPGHISLSGIPMHQLKRNRPIGASDLPDADVVVATWWETAVWMHDLPASKGAHVHLVQGYEIWGGPGQRDRVHAALRLPNRKVTISRALKQEIEQVLGDLDMAVVTNAVDLELFDAPCRSRQSPPTVGFIFAHSPIKGIDRYLRAITLARQQVPDLRVLAFGQQRPSKEFPLPPDTDFNFRPAQSLIPGLYAQCDAWLFASRIDSFGLPILEAMACRTPVIGVPIGAAPDLLPQGGGVLLSATTDEEALCQEMAAAIVRLCQMPAEQWQAMSDAAYAQSRRYSWQDATVLFESLLQQAIEA</sequence>
<dbReference type="Pfam" id="PF13692">
    <property type="entry name" value="Glyco_trans_1_4"/>
    <property type="match status" value="1"/>
</dbReference>
<proteinExistence type="predicted"/>
<dbReference type="PANTHER" id="PTHR46401">
    <property type="entry name" value="GLYCOSYLTRANSFERASE WBBK-RELATED"/>
    <property type="match status" value="1"/>
</dbReference>
<protein>
    <submittedName>
        <fullName evidence="3">Glycosyl transferase family 1</fullName>
    </submittedName>
</protein>
<dbReference type="RefSeq" id="WP_105749105.1">
    <property type="nucleotide sequence ID" value="NZ_PVLQ01000061.1"/>
</dbReference>
<evidence type="ECO:0000256" key="1">
    <source>
        <dbReference type="ARBA" id="ARBA00022679"/>
    </source>
</evidence>
<dbReference type="Gene3D" id="3.40.50.2000">
    <property type="entry name" value="Glycogen Phosphorylase B"/>
    <property type="match status" value="1"/>
</dbReference>
<reference evidence="3 4" key="1">
    <citation type="submission" date="2018-03" db="EMBL/GenBank/DDBJ databases">
        <title>Comparative genomics illustrates the genes involved in a hyperalkaliphilic mechanisms of Serpentinomonas isolated from highly-alkaline calcium-rich serpentinized springs.</title>
        <authorList>
            <person name="Suzuki S."/>
            <person name="Ishii S."/>
            <person name="Walworth N."/>
            <person name="Bird L."/>
            <person name="Kuenen J.G."/>
            <person name="Nealson K.H."/>
        </authorList>
    </citation>
    <scope>NUCLEOTIDE SEQUENCE [LARGE SCALE GENOMIC DNA]</scope>
    <source>
        <strain evidence="3 4">P1</strain>
    </source>
</reference>
<dbReference type="Proteomes" id="UP000238589">
    <property type="component" value="Unassembled WGS sequence"/>
</dbReference>
<dbReference type="Pfam" id="PF13439">
    <property type="entry name" value="Glyco_transf_4"/>
    <property type="match status" value="1"/>
</dbReference>
<accession>A0A2S9K2L0</accession>
<keyword evidence="1 3" id="KW-0808">Transferase</keyword>
<dbReference type="Gene3D" id="3.40.50.11090">
    <property type="match status" value="1"/>
</dbReference>